<proteinExistence type="predicted"/>
<dbReference type="STRING" id="32507.ENSNBRP00000014314"/>
<dbReference type="InterPro" id="IPR002861">
    <property type="entry name" value="Reeler_dom"/>
</dbReference>
<protein>
    <submittedName>
        <fullName evidence="3">Si:dkey-251i10.2</fullName>
    </submittedName>
</protein>
<accession>A0A3Q4MM51</accession>
<reference evidence="3" key="2">
    <citation type="submission" date="2025-09" db="UniProtKB">
        <authorList>
            <consortium name="Ensembl"/>
        </authorList>
    </citation>
    <scope>IDENTIFICATION</scope>
</reference>
<dbReference type="PANTHER" id="PTHR45828:SF32">
    <property type="entry name" value="SI:DKEY-251I10.2"/>
    <property type="match status" value="1"/>
</dbReference>
<keyword evidence="4" id="KW-1185">Reference proteome</keyword>
<keyword evidence="1" id="KW-0732">Signal</keyword>
<dbReference type="CDD" id="cd08544">
    <property type="entry name" value="Reeler"/>
    <property type="match status" value="1"/>
</dbReference>
<dbReference type="Pfam" id="PF02014">
    <property type="entry name" value="Reeler"/>
    <property type="match status" value="1"/>
</dbReference>
<evidence type="ECO:0000313" key="4">
    <source>
        <dbReference type="Proteomes" id="UP000261580"/>
    </source>
</evidence>
<reference evidence="3" key="1">
    <citation type="submission" date="2025-08" db="UniProtKB">
        <authorList>
            <consortium name="Ensembl"/>
        </authorList>
    </citation>
    <scope>IDENTIFICATION</scope>
</reference>
<dbReference type="Ensembl" id="ENSNBRT00000014703.1">
    <property type="protein sequence ID" value="ENSNBRP00000014314.1"/>
    <property type="gene ID" value="ENSNBRG00000011053.1"/>
</dbReference>
<dbReference type="Gene3D" id="2.60.40.4060">
    <property type="entry name" value="Reeler domain"/>
    <property type="match status" value="1"/>
</dbReference>
<feature type="chain" id="PRO_5046213905" evidence="1">
    <location>
        <begin position="21"/>
        <end position="226"/>
    </location>
</feature>
<dbReference type="InterPro" id="IPR051237">
    <property type="entry name" value="Ferric-chelate_Red/DefProt"/>
</dbReference>
<dbReference type="GeneTree" id="ENSGT00940000165599"/>
<sequence length="226" mass="24441">MMALLWPGLLILQMFCFINGYPNGAPSGACEDMLPRHSGVLPQPSPAPYTILTNARVFQPGEPITVTIVGPKYRGVLLEARIGEGVNAVGMWQRPPPDAKFLQCAHNPQGAVTHSNTNLKGNSTVYSWIPPNCAGPVYFMATVAQQRTVFWVNIRSMDLTRGRYSLVTNQNKCKETNVCDTRSLSVFCFSGKTGGLDLAVGASSGMAEGKPLLPLVICFLILNILA</sequence>
<dbReference type="PANTHER" id="PTHR45828">
    <property type="entry name" value="CYTOCHROME B561/FERRIC REDUCTASE TRANSMEMBRANE"/>
    <property type="match status" value="1"/>
</dbReference>
<dbReference type="Proteomes" id="UP000261580">
    <property type="component" value="Unassembled WGS sequence"/>
</dbReference>
<dbReference type="AlphaFoldDB" id="A0A3Q4MM51"/>
<dbReference type="OMA" id="QRYSEFY"/>
<dbReference type="InterPro" id="IPR042307">
    <property type="entry name" value="Reeler_sf"/>
</dbReference>
<organism evidence="3 4">
    <name type="scientific">Neolamprologus brichardi</name>
    <name type="common">Fairy cichlid</name>
    <name type="synonym">Lamprologus brichardi</name>
    <dbReference type="NCBI Taxonomy" id="32507"/>
    <lineage>
        <taxon>Eukaryota</taxon>
        <taxon>Metazoa</taxon>
        <taxon>Chordata</taxon>
        <taxon>Craniata</taxon>
        <taxon>Vertebrata</taxon>
        <taxon>Euteleostomi</taxon>
        <taxon>Actinopterygii</taxon>
        <taxon>Neopterygii</taxon>
        <taxon>Teleostei</taxon>
        <taxon>Neoteleostei</taxon>
        <taxon>Acanthomorphata</taxon>
        <taxon>Ovalentaria</taxon>
        <taxon>Cichlomorphae</taxon>
        <taxon>Cichliformes</taxon>
        <taxon>Cichlidae</taxon>
        <taxon>African cichlids</taxon>
        <taxon>Pseudocrenilabrinae</taxon>
        <taxon>Lamprologini</taxon>
        <taxon>Neolamprologus</taxon>
    </lineage>
</organism>
<feature type="domain" description="Reelin" evidence="2">
    <location>
        <begin position="15"/>
        <end position="176"/>
    </location>
</feature>
<evidence type="ECO:0000259" key="2">
    <source>
        <dbReference type="PROSITE" id="PS51019"/>
    </source>
</evidence>
<dbReference type="PROSITE" id="PS51019">
    <property type="entry name" value="REELIN"/>
    <property type="match status" value="1"/>
</dbReference>
<evidence type="ECO:0000256" key="1">
    <source>
        <dbReference type="SAM" id="SignalP"/>
    </source>
</evidence>
<dbReference type="GO" id="GO:0016020">
    <property type="term" value="C:membrane"/>
    <property type="evidence" value="ECO:0007669"/>
    <property type="project" value="TreeGrafter"/>
</dbReference>
<evidence type="ECO:0000313" key="3">
    <source>
        <dbReference type="Ensembl" id="ENSNBRP00000014314.1"/>
    </source>
</evidence>
<name>A0A3Q4MM51_NEOBR</name>
<feature type="signal peptide" evidence="1">
    <location>
        <begin position="1"/>
        <end position="20"/>
    </location>
</feature>